<feature type="domain" description="CCHC-type" evidence="2">
    <location>
        <begin position="182"/>
        <end position="198"/>
    </location>
</feature>
<evidence type="ECO:0000313" key="4">
    <source>
        <dbReference type="Proteomes" id="UP001295444"/>
    </source>
</evidence>
<dbReference type="PANTHER" id="PTHR37984:SF13">
    <property type="entry name" value="RIBONUCLEASE H"/>
    <property type="match status" value="1"/>
</dbReference>
<dbReference type="InterPro" id="IPR021109">
    <property type="entry name" value="Peptidase_aspartic_dom_sf"/>
</dbReference>
<dbReference type="GO" id="GO:0008270">
    <property type="term" value="F:zinc ion binding"/>
    <property type="evidence" value="ECO:0007669"/>
    <property type="project" value="UniProtKB-KW"/>
</dbReference>
<name>A0AAD1WE59_PELCU</name>
<keyword evidence="1" id="KW-0479">Metal-binding</keyword>
<dbReference type="GO" id="GO:0003676">
    <property type="term" value="F:nucleic acid binding"/>
    <property type="evidence" value="ECO:0007669"/>
    <property type="project" value="InterPro"/>
</dbReference>
<keyword evidence="1" id="KW-0862">Zinc</keyword>
<organism evidence="3 4">
    <name type="scientific">Pelobates cultripes</name>
    <name type="common">Western spadefoot toad</name>
    <dbReference type="NCBI Taxonomy" id="61616"/>
    <lineage>
        <taxon>Eukaryota</taxon>
        <taxon>Metazoa</taxon>
        <taxon>Chordata</taxon>
        <taxon>Craniata</taxon>
        <taxon>Vertebrata</taxon>
        <taxon>Euteleostomi</taxon>
        <taxon>Amphibia</taxon>
        <taxon>Batrachia</taxon>
        <taxon>Anura</taxon>
        <taxon>Pelobatoidea</taxon>
        <taxon>Pelobatidae</taxon>
        <taxon>Pelobates</taxon>
    </lineage>
</organism>
<gene>
    <name evidence="3" type="ORF">PECUL_23A041583</name>
</gene>
<evidence type="ECO:0000259" key="2">
    <source>
        <dbReference type="PROSITE" id="PS50158"/>
    </source>
</evidence>
<evidence type="ECO:0000313" key="3">
    <source>
        <dbReference type="EMBL" id="CAH2300738.1"/>
    </source>
</evidence>
<evidence type="ECO:0000256" key="1">
    <source>
        <dbReference type="PROSITE-ProRule" id="PRU00047"/>
    </source>
</evidence>
<keyword evidence="1" id="KW-0863">Zinc-finger</keyword>
<dbReference type="Gene3D" id="2.40.70.10">
    <property type="entry name" value="Acid Proteases"/>
    <property type="match status" value="1"/>
</dbReference>
<dbReference type="Gene3D" id="4.10.60.10">
    <property type="entry name" value="Zinc finger, CCHC-type"/>
    <property type="match status" value="1"/>
</dbReference>
<dbReference type="EMBL" id="OW240917">
    <property type="protein sequence ID" value="CAH2300738.1"/>
    <property type="molecule type" value="Genomic_DNA"/>
</dbReference>
<dbReference type="SUPFAM" id="SSF50630">
    <property type="entry name" value="Acid proteases"/>
    <property type="match status" value="1"/>
</dbReference>
<sequence length="332" mass="37657">MYDTLRNLLHPEKPASKPLASLITLLTSHFQPKPLEIAERFKFYKRRQEPGESVSAYAIALRKLASTCCFGDYLHTALRDQFVMGIASDTVLRGLLTEEDLTFTKAMNMASIIEQASKDANLLHSRLDNTQEAELEVLKLDARARSIPQGKKLSKQEHSHYKCYRCGAATHVATTCRFKDAKCHACGKMGHLQRVCKSTAERGSNRLRDRAKNAYRVQMQESSEDSDERFPVRNVKIYKIGSNLAAFTVQVVVNGKERTMDLETGAAVSVISLTDWKRLKIHRPIIQTTARLQTYSKELLIPVGCVTVTVTFNKCKKKLPLYLIERRTSTFW</sequence>
<dbReference type="InterPro" id="IPR050951">
    <property type="entry name" value="Retrovirus_Pol_polyprotein"/>
</dbReference>
<dbReference type="PROSITE" id="PS50158">
    <property type="entry name" value="ZF_CCHC"/>
    <property type="match status" value="1"/>
</dbReference>
<dbReference type="InterPro" id="IPR001878">
    <property type="entry name" value="Znf_CCHC"/>
</dbReference>
<dbReference type="AlphaFoldDB" id="A0AAD1WE59"/>
<dbReference type="InterPro" id="IPR036875">
    <property type="entry name" value="Znf_CCHC_sf"/>
</dbReference>
<accession>A0AAD1WE59</accession>
<dbReference type="SUPFAM" id="SSF57756">
    <property type="entry name" value="Retrovirus zinc finger-like domains"/>
    <property type="match status" value="1"/>
</dbReference>
<keyword evidence="4" id="KW-1185">Reference proteome</keyword>
<dbReference type="PANTHER" id="PTHR37984">
    <property type="entry name" value="PROTEIN CBG26694"/>
    <property type="match status" value="1"/>
</dbReference>
<proteinExistence type="predicted"/>
<reference evidence="3" key="1">
    <citation type="submission" date="2022-03" db="EMBL/GenBank/DDBJ databases">
        <authorList>
            <person name="Alioto T."/>
            <person name="Alioto T."/>
            <person name="Gomez Garrido J."/>
        </authorList>
    </citation>
    <scope>NUCLEOTIDE SEQUENCE</scope>
</reference>
<dbReference type="Proteomes" id="UP001295444">
    <property type="component" value="Chromosome 06"/>
</dbReference>
<protein>
    <submittedName>
        <fullName evidence="3">LYR motif-containing 4</fullName>
    </submittedName>
</protein>
<dbReference type="SMART" id="SM00343">
    <property type="entry name" value="ZnF_C2HC"/>
    <property type="match status" value="2"/>
</dbReference>